<dbReference type="EMBL" id="CM001208">
    <property type="protein sequence ID" value="EGP82688.1"/>
    <property type="molecule type" value="Genomic_DNA"/>
</dbReference>
<dbReference type="InParanoid" id="F9XQB0"/>
<feature type="signal peptide" evidence="2">
    <location>
        <begin position="1"/>
        <end position="21"/>
    </location>
</feature>
<dbReference type="InterPro" id="IPR011045">
    <property type="entry name" value="N2O_reductase_N"/>
</dbReference>
<dbReference type="PANTHER" id="PTHR30344:SF1">
    <property type="entry name" value="6-PHOSPHOGLUCONOLACTONASE"/>
    <property type="match status" value="1"/>
</dbReference>
<dbReference type="OMA" id="FVWTATR"/>
<comment type="similarity">
    <text evidence="1">Belongs to the cycloisomerase 2 family.</text>
</comment>
<proteinExistence type="inferred from homology"/>
<evidence type="ECO:0000313" key="3">
    <source>
        <dbReference type="EMBL" id="EGP82688.1"/>
    </source>
</evidence>
<dbReference type="SUPFAM" id="SSF50974">
    <property type="entry name" value="Nitrous oxide reductase, N-terminal domain"/>
    <property type="match status" value="1"/>
</dbReference>
<dbReference type="RefSeq" id="XP_003847712.1">
    <property type="nucleotide sequence ID" value="XM_003847664.1"/>
</dbReference>
<dbReference type="Gene3D" id="2.130.10.10">
    <property type="entry name" value="YVTN repeat-like/Quinoprotein amine dehydrogenase"/>
    <property type="match status" value="1"/>
</dbReference>
<dbReference type="OrthoDB" id="9972196at2759"/>
<accession>F9XQB0</accession>
<keyword evidence="2" id="KW-0732">Signal</keyword>
<dbReference type="InterPro" id="IPR015943">
    <property type="entry name" value="WD40/YVTN_repeat-like_dom_sf"/>
</dbReference>
<dbReference type="Pfam" id="PF10282">
    <property type="entry name" value="Lactonase"/>
    <property type="match status" value="1"/>
</dbReference>
<dbReference type="KEGG" id="ztr:MYCGRDRAFT_111693"/>
<dbReference type="InterPro" id="IPR050282">
    <property type="entry name" value="Cycloisomerase_2"/>
</dbReference>
<protein>
    <submittedName>
        <fullName evidence="3">Uncharacterized protein</fullName>
    </submittedName>
</protein>
<keyword evidence="4" id="KW-1185">Reference proteome</keyword>
<feature type="chain" id="PRO_5003391658" evidence="2">
    <location>
        <begin position="22"/>
        <end position="451"/>
    </location>
</feature>
<reference evidence="3 4" key="1">
    <citation type="journal article" date="2011" name="PLoS Genet.">
        <title>Finished genome of the fungal wheat pathogen Mycosphaerella graminicola reveals dispensome structure, chromosome plasticity, and stealth pathogenesis.</title>
        <authorList>
            <person name="Goodwin S.B."/>
            <person name="Ben M'barek S."/>
            <person name="Dhillon B."/>
            <person name="Wittenberg A.H.J."/>
            <person name="Crane C.F."/>
            <person name="Hane J.K."/>
            <person name="Foster A.J."/>
            <person name="Van der Lee T.A.J."/>
            <person name="Grimwood J."/>
            <person name="Aerts A."/>
            <person name="Antoniw J."/>
            <person name="Bailey A."/>
            <person name="Bluhm B."/>
            <person name="Bowler J."/>
            <person name="Bristow J."/>
            <person name="van der Burgt A."/>
            <person name="Canto-Canche B."/>
            <person name="Churchill A.C.L."/>
            <person name="Conde-Ferraez L."/>
            <person name="Cools H.J."/>
            <person name="Coutinho P.M."/>
            <person name="Csukai M."/>
            <person name="Dehal P."/>
            <person name="De Wit P."/>
            <person name="Donzelli B."/>
            <person name="van de Geest H.C."/>
            <person name="van Ham R.C.H.J."/>
            <person name="Hammond-Kosack K.E."/>
            <person name="Henrissat B."/>
            <person name="Kilian A."/>
            <person name="Kobayashi A.K."/>
            <person name="Koopmann E."/>
            <person name="Kourmpetis Y."/>
            <person name="Kuzniar A."/>
            <person name="Lindquist E."/>
            <person name="Lombard V."/>
            <person name="Maliepaard C."/>
            <person name="Martins N."/>
            <person name="Mehrabi R."/>
            <person name="Nap J.P.H."/>
            <person name="Ponomarenko A."/>
            <person name="Rudd J.J."/>
            <person name="Salamov A."/>
            <person name="Schmutz J."/>
            <person name="Schouten H.J."/>
            <person name="Shapiro H."/>
            <person name="Stergiopoulos I."/>
            <person name="Torriani S.F.F."/>
            <person name="Tu H."/>
            <person name="de Vries R.P."/>
            <person name="Waalwijk C."/>
            <person name="Ware S.B."/>
            <person name="Wiebenga A."/>
            <person name="Zwiers L.-H."/>
            <person name="Oliver R.P."/>
            <person name="Grigoriev I.V."/>
            <person name="Kema G.H.J."/>
        </authorList>
    </citation>
    <scope>NUCLEOTIDE SEQUENCE [LARGE SCALE GENOMIC DNA]</scope>
    <source>
        <strain evidence="4">CBS 115943 / IPO323</strain>
    </source>
</reference>
<gene>
    <name evidence="3" type="ORF">MYCGRDRAFT_111693</name>
</gene>
<dbReference type="eggNOG" id="ENOG502S3WY">
    <property type="taxonomic scope" value="Eukaryota"/>
</dbReference>
<dbReference type="Proteomes" id="UP000008062">
    <property type="component" value="Chromosome 13"/>
</dbReference>
<evidence type="ECO:0000313" key="4">
    <source>
        <dbReference type="Proteomes" id="UP000008062"/>
    </source>
</evidence>
<name>F9XQB0_ZYMTI</name>
<dbReference type="PANTHER" id="PTHR30344">
    <property type="entry name" value="6-PHOSPHOGLUCONOLACTONASE-RELATED"/>
    <property type="match status" value="1"/>
</dbReference>
<dbReference type="GO" id="GO:0017057">
    <property type="term" value="F:6-phosphogluconolactonase activity"/>
    <property type="evidence" value="ECO:0007669"/>
    <property type="project" value="TreeGrafter"/>
</dbReference>
<dbReference type="HOGENOM" id="CLU_038716_0_0_1"/>
<dbReference type="InterPro" id="IPR019405">
    <property type="entry name" value="Lactonase_7-beta_prop"/>
</dbReference>
<dbReference type="GeneID" id="13401038"/>
<sequence>MASKRTLSMLIFLLRWFLSYFDLTALVSCSATTTAPTIPSTTSTTDPINTTMHLTALLGLCASTASAINLYVSDYAGNVTTLEFLQESSGNYSLKPTYVNPGCAPNPSWLTLDSHSRLLFCANEGLSSANGSLTTFTINSNGSLTSLSNTTTLSGPVSAVVYGDTHDKAIALAHYSGSAVSSYLLRDSKPAFSHQFPFTLPHPGVDPERQDAPHAHEVLTDPTGQYLLSPDLGSDLIHVFAINPESLALTPCKSIPATPGSGPRHGVFYNPTGFPNAGGKTYFYLVEELSGHISSYEVSYLPNQGGLSFTGPLQSENATWLFNVPGRNAPAEIEISPDNRFLIVSNRNSTAFTLPTIGDSDSISTWALDPKTGAFNFLQLWPSSGAFPRHFSISKTGQFVAVGLQSIQTVAILQRDVATGLIGEPVARVEVSGNVTAVVWDDEWTGMGWVG</sequence>
<organism evidence="3 4">
    <name type="scientific">Zymoseptoria tritici (strain CBS 115943 / IPO323)</name>
    <name type="common">Speckled leaf blotch fungus</name>
    <name type="synonym">Septoria tritici</name>
    <dbReference type="NCBI Taxonomy" id="336722"/>
    <lineage>
        <taxon>Eukaryota</taxon>
        <taxon>Fungi</taxon>
        <taxon>Dikarya</taxon>
        <taxon>Ascomycota</taxon>
        <taxon>Pezizomycotina</taxon>
        <taxon>Dothideomycetes</taxon>
        <taxon>Dothideomycetidae</taxon>
        <taxon>Mycosphaerellales</taxon>
        <taxon>Mycosphaerellaceae</taxon>
        <taxon>Zymoseptoria</taxon>
    </lineage>
</organism>
<evidence type="ECO:0000256" key="1">
    <source>
        <dbReference type="ARBA" id="ARBA00005564"/>
    </source>
</evidence>
<dbReference type="AlphaFoldDB" id="F9XQB0"/>
<evidence type="ECO:0000256" key="2">
    <source>
        <dbReference type="SAM" id="SignalP"/>
    </source>
</evidence>